<dbReference type="Proteomes" id="UP000462931">
    <property type="component" value="Unassembled WGS sequence"/>
</dbReference>
<dbReference type="Gene3D" id="2.170.130.10">
    <property type="entry name" value="TonB-dependent receptor, plug domain"/>
    <property type="match status" value="1"/>
</dbReference>
<evidence type="ECO:0008006" key="3">
    <source>
        <dbReference type="Google" id="ProtNLM"/>
    </source>
</evidence>
<dbReference type="AlphaFoldDB" id="A0A7K0FKS1"/>
<dbReference type="RefSeq" id="WP_154286598.1">
    <property type="nucleotide sequence ID" value="NZ_WKJI01000001.1"/>
</dbReference>
<reference evidence="1 2" key="1">
    <citation type="submission" date="2019-11" db="EMBL/GenBank/DDBJ databases">
        <authorList>
            <person name="Cheng Q."/>
            <person name="Yang Z."/>
        </authorList>
    </citation>
    <scope>NUCLEOTIDE SEQUENCE [LARGE SCALE GENOMIC DNA]</scope>
    <source>
        <strain evidence="1 2">HX-22-1</strain>
    </source>
</reference>
<comment type="caution">
    <text evidence="1">The sequence shown here is derived from an EMBL/GenBank/DDBJ whole genome shotgun (WGS) entry which is preliminary data.</text>
</comment>
<evidence type="ECO:0000313" key="1">
    <source>
        <dbReference type="EMBL" id="MRX46513.1"/>
    </source>
</evidence>
<dbReference type="EMBL" id="WKJI01000001">
    <property type="protein sequence ID" value="MRX46513.1"/>
    <property type="molecule type" value="Genomic_DNA"/>
</dbReference>
<dbReference type="InterPro" id="IPR037066">
    <property type="entry name" value="Plug_dom_sf"/>
</dbReference>
<proteinExistence type="predicted"/>
<organism evidence="1 2">
    <name type="scientific">Pedobacter puniceum</name>
    <dbReference type="NCBI Taxonomy" id="2666136"/>
    <lineage>
        <taxon>Bacteria</taxon>
        <taxon>Pseudomonadati</taxon>
        <taxon>Bacteroidota</taxon>
        <taxon>Sphingobacteriia</taxon>
        <taxon>Sphingobacteriales</taxon>
        <taxon>Sphingobacteriaceae</taxon>
        <taxon>Pedobacter</taxon>
    </lineage>
</organism>
<name>A0A7K0FKS1_9SPHI</name>
<accession>A0A7K0FKS1</accession>
<sequence length="125" mass="14478">MKTFLLLFFAIIIKLNVFAQIKPEDHKPSEEVVIRICAPSRANMLNQPKPLYVLFYGKNHWIVRDLPFDSIKINPNDIKTINILKDAKAIDKYGEDAKNGVIEITVNKEKEKIFRKENRALLKKG</sequence>
<keyword evidence="2" id="KW-1185">Reference proteome</keyword>
<evidence type="ECO:0000313" key="2">
    <source>
        <dbReference type="Proteomes" id="UP000462931"/>
    </source>
</evidence>
<protein>
    <recommendedName>
        <fullName evidence="3">TonB-dependent receptor plug domain-containing protein</fullName>
    </recommendedName>
</protein>
<gene>
    <name evidence="1" type="ORF">GJJ64_04845</name>
</gene>